<keyword evidence="4 11" id="KW-0138">CF(0)</keyword>
<keyword evidence="8 11" id="KW-0406">Ion transport</keyword>
<dbReference type="InterPro" id="IPR000568">
    <property type="entry name" value="ATP_synth_F0_asu"/>
</dbReference>
<dbReference type="PANTHER" id="PTHR11410:SF0">
    <property type="entry name" value="ATP SYNTHASE SUBUNIT A"/>
    <property type="match status" value="1"/>
</dbReference>
<keyword evidence="6 11" id="KW-0375">Hydrogen ion transport</keyword>
<evidence type="ECO:0000256" key="8">
    <source>
        <dbReference type="ARBA" id="ARBA00023065"/>
    </source>
</evidence>
<comment type="similarity">
    <text evidence="2 11 12">Belongs to the ATPase A chain family.</text>
</comment>
<keyword evidence="9 11" id="KW-0472">Membrane</keyword>
<evidence type="ECO:0000256" key="1">
    <source>
        <dbReference type="ARBA" id="ARBA00004141"/>
    </source>
</evidence>
<dbReference type="NCBIfam" id="TIGR01131">
    <property type="entry name" value="ATP_synt_6_or_A"/>
    <property type="match status" value="1"/>
</dbReference>
<feature type="transmembrane region" description="Helical" evidence="11">
    <location>
        <begin position="211"/>
        <end position="230"/>
    </location>
</feature>
<dbReference type="InterPro" id="IPR035908">
    <property type="entry name" value="F0_ATP_A_sf"/>
</dbReference>
<evidence type="ECO:0000256" key="3">
    <source>
        <dbReference type="ARBA" id="ARBA00022448"/>
    </source>
</evidence>
<dbReference type="Gene3D" id="1.20.120.220">
    <property type="entry name" value="ATP synthase, F0 complex, subunit A"/>
    <property type="match status" value="1"/>
</dbReference>
<feature type="transmembrane region" description="Helical" evidence="11">
    <location>
        <begin position="271"/>
        <end position="304"/>
    </location>
</feature>
<name>A0A2Y9C4N5_9MICO</name>
<feature type="transmembrane region" description="Helical" evidence="11">
    <location>
        <begin position="236"/>
        <end position="259"/>
    </location>
</feature>
<accession>A0A2Y9C4N5</accession>
<dbReference type="GO" id="GO:0005886">
    <property type="term" value="C:plasma membrane"/>
    <property type="evidence" value="ECO:0007669"/>
    <property type="project" value="UniProtKB-SubCell"/>
</dbReference>
<dbReference type="CDD" id="cd00310">
    <property type="entry name" value="ATP-synt_Fo_a_6"/>
    <property type="match status" value="1"/>
</dbReference>
<proteinExistence type="inferred from homology"/>
<evidence type="ECO:0000256" key="12">
    <source>
        <dbReference type="RuleBase" id="RU000483"/>
    </source>
</evidence>
<evidence type="ECO:0000256" key="11">
    <source>
        <dbReference type="HAMAP-Rule" id="MF_01393"/>
    </source>
</evidence>
<keyword evidence="11" id="KW-1003">Cell membrane</keyword>
<evidence type="ECO:0000256" key="5">
    <source>
        <dbReference type="ARBA" id="ARBA00022692"/>
    </source>
</evidence>
<feature type="transmembrane region" description="Helical" evidence="11">
    <location>
        <begin position="169"/>
        <end position="190"/>
    </location>
</feature>
<dbReference type="GO" id="GO:0045259">
    <property type="term" value="C:proton-transporting ATP synthase complex"/>
    <property type="evidence" value="ECO:0007669"/>
    <property type="project" value="UniProtKB-KW"/>
</dbReference>
<dbReference type="SUPFAM" id="SSF81336">
    <property type="entry name" value="F1F0 ATP synthase subunit A"/>
    <property type="match status" value="1"/>
</dbReference>
<keyword evidence="5 11" id="KW-0812">Transmembrane</keyword>
<protein>
    <recommendedName>
        <fullName evidence="11 12">ATP synthase subunit a</fullName>
    </recommendedName>
    <alternativeName>
        <fullName evidence="11">ATP synthase F0 sector subunit a</fullName>
    </alternativeName>
    <alternativeName>
        <fullName evidence="11">F-ATPase subunit 6</fullName>
    </alternativeName>
</protein>
<dbReference type="PRINTS" id="PR00123">
    <property type="entry name" value="ATPASEA"/>
</dbReference>
<dbReference type="Proteomes" id="UP000250222">
    <property type="component" value="Unassembled WGS sequence"/>
</dbReference>
<organism evidence="13 14">
    <name type="scientific">Georgenia satyanarayanai</name>
    <dbReference type="NCBI Taxonomy" id="860221"/>
    <lineage>
        <taxon>Bacteria</taxon>
        <taxon>Bacillati</taxon>
        <taxon>Actinomycetota</taxon>
        <taxon>Actinomycetes</taxon>
        <taxon>Micrococcales</taxon>
        <taxon>Bogoriellaceae</taxon>
        <taxon>Georgenia</taxon>
    </lineage>
</organism>
<evidence type="ECO:0000256" key="10">
    <source>
        <dbReference type="ARBA" id="ARBA00023310"/>
    </source>
</evidence>
<dbReference type="InterPro" id="IPR045083">
    <property type="entry name" value="ATP_synth_F0_asu_bact/mt"/>
</dbReference>
<comment type="function">
    <text evidence="11 12">Key component of the proton channel; it plays a direct role in the translocation of protons across the membrane.</text>
</comment>
<dbReference type="AlphaFoldDB" id="A0A2Y9C4N5"/>
<keyword evidence="7 11" id="KW-1133">Transmembrane helix</keyword>
<keyword evidence="14" id="KW-1185">Reference proteome</keyword>
<dbReference type="HAMAP" id="MF_01393">
    <property type="entry name" value="ATP_synth_a_bact"/>
    <property type="match status" value="1"/>
</dbReference>
<evidence type="ECO:0000256" key="9">
    <source>
        <dbReference type="ARBA" id="ARBA00023136"/>
    </source>
</evidence>
<dbReference type="GO" id="GO:0046933">
    <property type="term" value="F:proton-transporting ATP synthase activity, rotational mechanism"/>
    <property type="evidence" value="ECO:0007669"/>
    <property type="project" value="UniProtKB-UniRule"/>
</dbReference>
<evidence type="ECO:0000256" key="2">
    <source>
        <dbReference type="ARBA" id="ARBA00006810"/>
    </source>
</evidence>
<evidence type="ECO:0000256" key="7">
    <source>
        <dbReference type="ARBA" id="ARBA00022989"/>
    </source>
</evidence>
<reference evidence="13 14" key="1">
    <citation type="submission" date="2016-10" db="EMBL/GenBank/DDBJ databases">
        <authorList>
            <person name="Cai Z."/>
        </authorList>
    </citation>
    <scope>NUCLEOTIDE SEQUENCE [LARGE SCALE GENOMIC DNA]</scope>
    <source>
        <strain evidence="13 14">CGMCC 1.10826</strain>
    </source>
</reference>
<sequence length="309" mass="33143">MRRAGRSHAYVRLDPILTTRSFTAIPTDSWGSALSAAATLLPLAVGVTSAAGEGEGFHAPTLQGEFFPGAFLFEGTPFEFNRIMLVRVVATLLIVTVFWLAARRARLVPGRFQGAIEMALDFVRVNIAEEVLGKESGRRATALLTVIFFGVFAMNITGVIPLLNIAGSSVIGVPLVFAVIAYVGFIVAGVRSQGAGGFLKSSLFPPGVPKFLYVILTPIEFLSTFILRPITLTIRLLANMLVGHLLLVLCFGATHFLFFEAAGGLKILGSVTLAAGFAFTIFEIFIAALQAFIFTLLTAVYIQLSEEAH</sequence>
<dbReference type="PANTHER" id="PTHR11410">
    <property type="entry name" value="ATP SYNTHASE SUBUNIT A"/>
    <property type="match status" value="1"/>
</dbReference>
<evidence type="ECO:0000256" key="6">
    <source>
        <dbReference type="ARBA" id="ARBA00022781"/>
    </source>
</evidence>
<keyword evidence="3 11" id="KW-0813">Transport</keyword>
<evidence type="ECO:0000256" key="4">
    <source>
        <dbReference type="ARBA" id="ARBA00022547"/>
    </source>
</evidence>
<gene>
    <name evidence="11" type="primary">atpB</name>
    <name evidence="13" type="ORF">SAMN05216184_10384</name>
</gene>
<dbReference type="Pfam" id="PF00119">
    <property type="entry name" value="ATP-synt_A"/>
    <property type="match status" value="1"/>
</dbReference>
<feature type="transmembrane region" description="Helical" evidence="11">
    <location>
        <begin position="142"/>
        <end position="163"/>
    </location>
</feature>
<feature type="transmembrane region" description="Helical" evidence="11">
    <location>
        <begin position="83"/>
        <end position="102"/>
    </location>
</feature>
<keyword evidence="10 11" id="KW-0066">ATP synthesis</keyword>
<dbReference type="EMBL" id="UETB01000003">
    <property type="protein sequence ID" value="SSA39903.1"/>
    <property type="molecule type" value="Genomic_DNA"/>
</dbReference>
<evidence type="ECO:0000313" key="13">
    <source>
        <dbReference type="EMBL" id="SSA39903.1"/>
    </source>
</evidence>
<comment type="subcellular location">
    <subcellularLocation>
        <location evidence="11 12">Cell membrane</location>
        <topology evidence="11 12">Multi-pass membrane protein</topology>
    </subcellularLocation>
    <subcellularLocation>
        <location evidence="1">Membrane</location>
        <topology evidence="1">Multi-pass membrane protein</topology>
    </subcellularLocation>
</comment>
<evidence type="ECO:0000313" key="14">
    <source>
        <dbReference type="Proteomes" id="UP000250222"/>
    </source>
</evidence>